<keyword evidence="1" id="KW-0812">Transmembrane</keyword>
<feature type="transmembrane region" description="Helical" evidence="1">
    <location>
        <begin position="5"/>
        <end position="25"/>
    </location>
</feature>
<proteinExistence type="predicted"/>
<evidence type="ECO:0000256" key="1">
    <source>
        <dbReference type="SAM" id="Phobius"/>
    </source>
</evidence>
<gene>
    <name evidence="2" type="ORF">HPT30_09490</name>
</gene>
<dbReference type="Proteomes" id="UP000564806">
    <property type="component" value="Unassembled WGS sequence"/>
</dbReference>
<evidence type="ECO:0000313" key="3">
    <source>
        <dbReference type="Proteomes" id="UP000564806"/>
    </source>
</evidence>
<keyword evidence="3" id="KW-1185">Reference proteome</keyword>
<name>A0A850EHI6_9BACL</name>
<accession>A0A850EHI6</accession>
<dbReference type="AlphaFoldDB" id="A0A850EHI6"/>
<dbReference type="InterPro" id="IPR027387">
    <property type="entry name" value="Cytb/b6-like_sf"/>
</dbReference>
<protein>
    <recommendedName>
        <fullName evidence="4">DUF4306 domain-containing protein</fullName>
    </recommendedName>
</protein>
<reference evidence="2" key="1">
    <citation type="submission" date="2020-06" db="EMBL/GenBank/DDBJ databases">
        <title>Paenibacillus sp. nov., isolated from soil.</title>
        <authorList>
            <person name="Seo Y.L."/>
        </authorList>
    </citation>
    <scope>NUCLEOTIDE SEQUENCE [LARGE SCALE GENOMIC DNA]</scope>
    <source>
        <strain evidence="2">JW14</strain>
    </source>
</reference>
<dbReference type="EMBL" id="JABWCS010000202">
    <property type="protein sequence ID" value="NUU60575.1"/>
    <property type="molecule type" value="Genomic_DNA"/>
</dbReference>
<dbReference type="Gene3D" id="1.20.810.10">
    <property type="entry name" value="Cytochrome Bc1 Complex, Chain C"/>
    <property type="match status" value="1"/>
</dbReference>
<keyword evidence="1" id="KW-0472">Membrane</keyword>
<evidence type="ECO:0008006" key="4">
    <source>
        <dbReference type="Google" id="ProtNLM"/>
    </source>
</evidence>
<organism evidence="2 3">
    <name type="scientific">Paenibacillus agri</name>
    <dbReference type="NCBI Taxonomy" id="2744309"/>
    <lineage>
        <taxon>Bacteria</taxon>
        <taxon>Bacillati</taxon>
        <taxon>Bacillota</taxon>
        <taxon>Bacilli</taxon>
        <taxon>Bacillales</taxon>
        <taxon>Paenibacillaceae</taxon>
        <taxon>Paenibacillus</taxon>
    </lineage>
</organism>
<sequence length="96" mass="11349">MKKPLIGSLIVGLIFAFVYYAIQIIQGMYLSKKYVPDIVDKYTTMDYLQHKITFGHEYSSMWRIIEFSGLMLLGIIVYFTWKILRRITTKSNKSLR</sequence>
<feature type="transmembrane region" description="Helical" evidence="1">
    <location>
        <begin position="61"/>
        <end position="81"/>
    </location>
</feature>
<dbReference type="RefSeq" id="WP_175371157.1">
    <property type="nucleotide sequence ID" value="NZ_JABWCS010000202.1"/>
</dbReference>
<comment type="caution">
    <text evidence="2">The sequence shown here is derived from an EMBL/GenBank/DDBJ whole genome shotgun (WGS) entry which is preliminary data.</text>
</comment>
<keyword evidence="1" id="KW-1133">Transmembrane helix</keyword>
<evidence type="ECO:0000313" key="2">
    <source>
        <dbReference type="EMBL" id="NUU60575.1"/>
    </source>
</evidence>